<evidence type="ECO:0000313" key="2">
    <source>
        <dbReference type="Proteomes" id="UP000216752"/>
    </source>
</evidence>
<evidence type="ECO:0000313" key="1">
    <source>
        <dbReference type="EMBL" id="XFO65594.1"/>
    </source>
</evidence>
<proteinExistence type="predicted"/>
<reference evidence="1" key="1">
    <citation type="submission" date="2024-05" db="EMBL/GenBank/DDBJ databases">
        <title>Isolation and characterization of Sporomusa carbonis sp. nov., a carboxydotrophic hydrogenogen in the genus of Sporomusa isolated from a charcoal burning pile.</title>
        <authorList>
            <person name="Boeer T."/>
            <person name="Rosenbaum F."/>
            <person name="Eysell L."/>
            <person name="Mueller V."/>
            <person name="Daniel R."/>
            <person name="Poehlein A."/>
        </authorList>
    </citation>
    <scope>NUCLEOTIDE SEQUENCE [LARGE SCALE GENOMIC DNA]</scope>
    <source>
        <strain evidence="1">DSM 10669</strain>
    </source>
</reference>
<protein>
    <submittedName>
        <fullName evidence="1">Uncharacterized protein</fullName>
    </submittedName>
</protein>
<keyword evidence="2" id="KW-1185">Reference proteome</keyword>
<name>A0ABZ3IJK1_9FIRM</name>
<organism evidence="1 2">
    <name type="scientific">Sporomusa silvacetica DSM 10669</name>
    <dbReference type="NCBI Taxonomy" id="1123289"/>
    <lineage>
        <taxon>Bacteria</taxon>
        <taxon>Bacillati</taxon>
        <taxon>Bacillota</taxon>
        <taxon>Negativicutes</taxon>
        <taxon>Selenomonadales</taxon>
        <taxon>Sporomusaceae</taxon>
        <taxon>Sporomusa</taxon>
    </lineage>
</organism>
<dbReference type="EMBL" id="CP155573">
    <property type="protein sequence ID" value="XFO65594.1"/>
    <property type="molecule type" value="Genomic_DNA"/>
</dbReference>
<gene>
    <name evidence="1" type="ORF">SPSIL_017340</name>
</gene>
<accession>A0ABZ3IJK1</accession>
<dbReference type="Proteomes" id="UP000216752">
    <property type="component" value="Chromosome"/>
</dbReference>
<sequence length="37" mass="4314">MEILRERLSKCKAIQEILQKQMTVSGIIRIIQTKSNI</sequence>